<accession>A0A345NNW8</accession>
<keyword evidence="1" id="KW-0812">Transmembrane</keyword>
<name>A0A345NNW8_9MICO</name>
<keyword evidence="3" id="KW-1185">Reference proteome</keyword>
<dbReference type="RefSeq" id="WP_114928521.1">
    <property type="nucleotide sequence ID" value="NZ_CP031229.1"/>
</dbReference>
<dbReference type="EMBL" id="CP031229">
    <property type="protein sequence ID" value="AXH96726.1"/>
    <property type="molecule type" value="Genomic_DNA"/>
</dbReference>
<dbReference type="AlphaFoldDB" id="A0A345NNW8"/>
<dbReference type="KEGG" id="orn:DV701_11895"/>
<protein>
    <submittedName>
        <fullName evidence="2">Uncharacterized protein</fullName>
    </submittedName>
</protein>
<gene>
    <name evidence="2" type="ORF">DV701_11895</name>
</gene>
<evidence type="ECO:0000256" key="1">
    <source>
        <dbReference type="SAM" id="Phobius"/>
    </source>
</evidence>
<feature type="transmembrane region" description="Helical" evidence="1">
    <location>
        <begin position="35"/>
        <end position="57"/>
    </location>
</feature>
<organism evidence="2 3">
    <name type="scientific">Ornithinimicrobium avium</name>
    <dbReference type="NCBI Taxonomy" id="2283195"/>
    <lineage>
        <taxon>Bacteria</taxon>
        <taxon>Bacillati</taxon>
        <taxon>Actinomycetota</taxon>
        <taxon>Actinomycetes</taxon>
        <taxon>Micrococcales</taxon>
        <taxon>Ornithinimicrobiaceae</taxon>
        <taxon>Ornithinimicrobium</taxon>
    </lineage>
</organism>
<dbReference type="Proteomes" id="UP000253790">
    <property type="component" value="Chromosome"/>
</dbReference>
<evidence type="ECO:0000313" key="2">
    <source>
        <dbReference type="EMBL" id="AXH96726.1"/>
    </source>
</evidence>
<keyword evidence="1" id="KW-1133">Transmembrane helix</keyword>
<sequence length="65" mass="6791">MKRTLIVAATAAPCLLALSYPWRDATHGAGAALSSIGWFGFLLALVIVAVTSATLGLRRLRTHAA</sequence>
<reference evidence="2 3" key="1">
    <citation type="submission" date="2018-07" db="EMBL/GenBank/DDBJ databases">
        <title>Complete genome sequencing of Ornithinimicrobium sp. AMA3305.</title>
        <authorList>
            <person name="Bae J.-W."/>
        </authorList>
    </citation>
    <scope>NUCLEOTIDE SEQUENCE [LARGE SCALE GENOMIC DNA]</scope>
    <source>
        <strain evidence="2 3">AMA3305</strain>
    </source>
</reference>
<proteinExistence type="predicted"/>
<keyword evidence="1" id="KW-0472">Membrane</keyword>
<evidence type="ECO:0000313" key="3">
    <source>
        <dbReference type="Proteomes" id="UP000253790"/>
    </source>
</evidence>